<evidence type="ECO:0000259" key="9">
    <source>
        <dbReference type="Pfam" id="PF01824"/>
    </source>
</evidence>
<keyword evidence="7 10" id="KW-0150">Chloroplast</keyword>
<dbReference type="GO" id="GO:0009507">
    <property type="term" value="C:chloroplast"/>
    <property type="evidence" value="ECO:0007669"/>
    <property type="project" value="UniProtKB-SubCell"/>
</dbReference>
<dbReference type="PANTHER" id="PTHR34811:SF1">
    <property type="entry name" value="MATURASE K"/>
    <property type="match status" value="1"/>
</dbReference>
<geneLocation type="chloroplast" evidence="10"/>
<feature type="domain" description="Domain X" evidence="8">
    <location>
        <begin position="347"/>
        <end position="450"/>
    </location>
</feature>
<dbReference type="InterPro" id="IPR024937">
    <property type="entry name" value="Domain_X"/>
</dbReference>
<keyword evidence="2 7" id="KW-0934">Plastid</keyword>
<gene>
    <name evidence="6 10" type="primary">matK</name>
</gene>
<sequence length="492" mass="59508">MSINREFQRIEKNSFWEQHFLYPIFFREDFYGIAYNHFVDNRNYRKNKVYGFNNHLNFLTLKRLIRKLRRSNYSWIDSDQSTNRFQIVQEIFIIVFNSISSIESELVPKKTNKWESNQSLHSIFPFMEDKFYNSTIYLDITIPYCFHTEILIRLFRKHVSDTSFSHFSRLLLHQKENVAFSPSESFSRKNEFYNSLWNFEIHKFEYSLIDMWEQIYNYPSTSFRFYVDQTNFLRKIKYILDSKQAYSEPTNKSIEKTYSIHYARYENTLIVSTNGNLNLFVENWTLFFITFWEKYFHLWSEPCRVSGKDFSKNTVCFLGYLLRIESNSRSIQIQLVDNSIDADLTTKEFCTIVPIVPLIRLLAREKFCDTSGRPICRMSWTTLTDHEIFERFDQIIRNIFFHYSGAVGKKGLYQLHYILRFSCAKTLACKHKSTIRTVWKKYGSNFSEKSVYLKKPQLVSWRIHEKKNWYLNIIQMNYLAHSPRKFENVRNF</sequence>
<proteinExistence type="inferred from homology"/>
<dbReference type="GO" id="GO:0006397">
    <property type="term" value="P:mRNA processing"/>
    <property type="evidence" value="ECO:0007669"/>
    <property type="project" value="UniProtKB-KW"/>
</dbReference>
<evidence type="ECO:0000256" key="3">
    <source>
        <dbReference type="ARBA" id="ARBA00022664"/>
    </source>
</evidence>
<dbReference type="GO" id="GO:0008380">
    <property type="term" value="P:RNA splicing"/>
    <property type="evidence" value="ECO:0007669"/>
    <property type="project" value="UniProtKB-UniRule"/>
</dbReference>
<comment type="similarity">
    <text evidence="1 6">Belongs to the intron maturase 2 family. MatK subfamily.</text>
</comment>
<evidence type="ECO:0000256" key="4">
    <source>
        <dbReference type="ARBA" id="ARBA00022694"/>
    </source>
</evidence>
<evidence type="ECO:0000313" key="10">
    <source>
        <dbReference type="EMBL" id="QCW59227.1"/>
    </source>
</evidence>
<evidence type="ECO:0000256" key="1">
    <source>
        <dbReference type="ARBA" id="ARBA00006621"/>
    </source>
</evidence>
<keyword evidence="4 6" id="KW-0819">tRNA processing</keyword>
<reference evidence="10" key="1">
    <citation type="submission" date="2018-03" db="EMBL/GenBank/DDBJ databases">
        <title>Exploring the plastid DNA sequence disparity of liverworts.</title>
        <authorList>
            <person name="Yu Y."/>
            <person name="Liu H."/>
            <person name="Yang J."/>
            <person name="Ma W."/>
            <person name="Pressel S."/>
            <person name="Wu Y."/>
            <person name="Schneider H."/>
        </authorList>
    </citation>
    <scope>NUCLEOTIDE SEQUENCE</scope>
</reference>
<dbReference type="GO" id="GO:0003723">
    <property type="term" value="F:RNA binding"/>
    <property type="evidence" value="ECO:0007669"/>
    <property type="project" value="UniProtKB-KW"/>
</dbReference>
<keyword evidence="5 6" id="KW-0694">RNA-binding</keyword>
<dbReference type="GeneID" id="40873897"/>
<dbReference type="Pfam" id="PF01348">
    <property type="entry name" value="Intron_maturas2"/>
    <property type="match status" value="1"/>
</dbReference>
<comment type="subcellular location">
    <subcellularLocation>
        <location evidence="6">Plastid</location>
        <location evidence="6">Chloroplast</location>
    </subcellularLocation>
</comment>
<dbReference type="InterPro" id="IPR002866">
    <property type="entry name" value="Maturase_MatK"/>
</dbReference>
<dbReference type="InterPro" id="IPR024942">
    <property type="entry name" value="Maturase_MatK_N"/>
</dbReference>
<organism evidence="10">
    <name type="scientific">Calypogeia fissa</name>
    <name type="common">Common pouchwort</name>
    <name type="synonym">Mnium fissum</name>
    <dbReference type="NCBI Taxonomy" id="362796"/>
    <lineage>
        <taxon>Eukaryota</taxon>
        <taxon>Viridiplantae</taxon>
        <taxon>Streptophyta</taxon>
        <taxon>Embryophyta</taxon>
        <taxon>Marchantiophyta</taxon>
        <taxon>Jungermanniopsida</taxon>
        <taxon>Jungermanniidae</taxon>
        <taxon>Jungermanniales</taxon>
        <taxon>Jungermanniineae</taxon>
        <taxon>Calypogeiaceae</taxon>
        <taxon>Calypogeia</taxon>
    </lineage>
</organism>
<evidence type="ECO:0000256" key="6">
    <source>
        <dbReference type="HAMAP-Rule" id="MF_01390"/>
    </source>
</evidence>
<dbReference type="EMBL" id="MH064514">
    <property type="protein sequence ID" value="QCW59227.1"/>
    <property type="molecule type" value="Genomic_DNA"/>
</dbReference>
<evidence type="ECO:0000256" key="5">
    <source>
        <dbReference type="ARBA" id="ARBA00022884"/>
    </source>
</evidence>
<keyword evidence="3 6" id="KW-0507">mRNA processing</keyword>
<evidence type="ECO:0000259" key="8">
    <source>
        <dbReference type="Pfam" id="PF01348"/>
    </source>
</evidence>
<evidence type="ECO:0000256" key="7">
    <source>
        <dbReference type="RuleBase" id="RU004226"/>
    </source>
</evidence>
<name>A0A4Y5P7G2_CALFD</name>
<feature type="domain" description="Maturase MatK N-terminal" evidence="9">
    <location>
        <begin position="10"/>
        <end position="319"/>
    </location>
</feature>
<evidence type="ECO:0000256" key="2">
    <source>
        <dbReference type="ARBA" id="ARBA00022640"/>
    </source>
</evidence>
<dbReference type="Pfam" id="PF01824">
    <property type="entry name" value="MatK_N"/>
    <property type="match status" value="1"/>
</dbReference>
<dbReference type="GO" id="GO:0008033">
    <property type="term" value="P:tRNA processing"/>
    <property type="evidence" value="ECO:0007669"/>
    <property type="project" value="UniProtKB-KW"/>
</dbReference>
<comment type="function">
    <text evidence="6 7">Usually encoded in the trnK tRNA gene intron. Probably assists in splicing its own and other chloroplast group II introns.</text>
</comment>
<dbReference type="HAMAP" id="MF_01390">
    <property type="entry name" value="MatK"/>
    <property type="match status" value="1"/>
</dbReference>
<protein>
    <recommendedName>
        <fullName evidence="6">Maturase K</fullName>
    </recommendedName>
    <alternativeName>
        <fullName evidence="6">Intron maturase</fullName>
    </alternativeName>
</protein>
<dbReference type="RefSeq" id="YP_009668387.1">
    <property type="nucleotide sequence ID" value="NC_043787.1"/>
</dbReference>
<dbReference type="AlphaFoldDB" id="A0A4Y5P7G2"/>
<dbReference type="PANTHER" id="PTHR34811">
    <property type="entry name" value="MATURASE K"/>
    <property type="match status" value="1"/>
</dbReference>
<accession>A0A4Y5P7G2</accession>